<name>A0A6J7NQ09_9ZZZZ</name>
<evidence type="ECO:0000313" key="1">
    <source>
        <dbReference type="EMBL" id="CAB4992054.1"/>
    </source>
</evidence>
<dbReference type="AlphaFoldDB" id="A0A6J7NQ09"/>
<dbReference type="InterPro" id="IPR032716">
    <property type="entry name" value="ACC_epsilon"/>
</dbReference>
<accession>A0A6J7NQ09</accession>
<sequence>MTASADGSRPPLLRVISGEPTEEELAAIIAAVSTRSSGTARATPTFSLWARKSRQVRPAQRPGFGAWRASTMPR</sequence>
<dbReference type="Pfam" id="PF13822">
    <property type="entry name" value="ACC_epsilon"/>
    <property type="match status" value="1"/>
</dbReference>
<organism evidence="1">
    <name type="scientific">freshwater metagenome</name>
    <dbReference type="NCBI Taxonomy" id="449393"/>
    <lineage>
        <taxon>unclassified sequences</taxon>
        <taxon>metagenomes</taxon>
        <taxon>ecological metagenomes</taxon>
    </lineage>
</organism>
<gene>
    <name evidence="1" type="ORF">UFOPK3957_01057</name>
</gene>
<dbReference type="GO" id="GO:0003989">
    <property type="term" value="F:acetyl-CoA carboxylase activity"/>
    <property type="evidence" value="ECO:0007669"/>
    <property type="project" value="InterPro"/>
</dbReference>
<proteinExistence type="predicted"/>
<reference evidence="1" key="1">
    <citation type="submission" date="2020-05" db="EMBL/GenBank/DDBJ databases">
        <authorList>
            <person name="Chiriac C."/>
            <person name="Salcher M."/>
            <person name="Ghai R."/>
            <person name="Kavagutti S V."/>
        </authorList>
    </citation>
    <scope>NUCLEOTIDE SEQUENCE</scope>
</reference>
<dbReference type="EMBL" id="CAFBOM010000172">
    <property type="protein sequence ID" value="CAB4992054.1"/>
    <property type="molecule type" value="Genomic_DNA"/>
</dbReference>
<protein>
    <submittedName>
        <fullName evidence="1">Unannotated protein</fullName>
    </submittedName>
</protein>
<dbReference type="GO" id="GO:0004658">
    <property type="term" value="F:propionyl-CoA carboxylase activity"/>
    <property type="evidence" value="ECO:0007669"/>
    <property type="project" value="InterPro"/>
</dbReference>